<evidence type="ECO:0000313" key="3">
    <source>
        <dbReference type="EMBL" id="CEJ90090.1"/>
    </source>
</evidence>
<dbReference type="GO" id="GO:0008237">
    <property type="term" value="F:metallopeptidase activity"/>
    <property type="evidence" value="ECO:0007669"/>
    <property type="project" value="InterPro"/>
</dbReference>
<evidence type="ECO:0008006" key="5">
    <source>
        <dbReference type="Google" id="ProtNLM"/>
    </source>
</evidence>
<proteinExistence type="inferred from homology"/>
<dbReference type="EMBL" id="CDHN01000003">
    <property type="protein sequence ID" value="CEJ90090.1"/>
    <property type="molecule type" value="Genomic_DNA"/>
</dbReference>
<evidence type="ECO:0000256" key="2">
    <source>
        <dbReference type="SAM" id="SignalP"/>
    </source>
</evidence>
<feature type="signal peptide" evidence="2">
    <location>
        <begin position="1"/>
        <end position="15"/>
    </location>
</feature>
<dbReference type="InterPro" id="IPR024079">
    <property type="entry name" value="MetalloPept_cat_dom_sf"/>
</dbReference>
<organism evidence="3 4">
    <name type="scientific">[Torrubiella] hemipterigena</name>
    <dbReference type="NCBI Taxonomy" id="1531966"/>
    <lineage>
        <taxon>Eukaryota</taxon>
        <taxon>Fungi</taxon>
        <taxon>Dikarya</taxon>
        <taxon>Ascomycota</taxon>
        <taxon>Pezizomycotina</taxon>
        <taxon>Sordariomycetes</taxon>
        <taxon>Hypocreomycetidae</taxon>
        <taxon>Hypocreales</taxon>
        <taxon>Clavicipitaceae</taxon>
        <taxon>Clavicipitaceae incertae sedis</taxon>
        <taxon>'Torrubiella' clade</taxon>
    </lineage>
</organism>
<accession>A0A0A1THS6</accession>
<gene>
    <name evidence="3" type="ORF">VHEMI05896</name>
</gene>
<dbReference type="Proteomes" id="UP000039046">
    <property type="component" value="Unassembled WGS sequence"/>
</dbReference>
<comment type="similarity">
    <text evidence="1">Belongs to the peptidase M43B family.</text>
</comment>
<dbReference type="PANTHER" id="PTHR47466:SF1">
    <property type="entry name" value="METALLOPROTEASE MEP1 (AFU_ORTHOLOGUE AFUA_1G07730)-RELATED"/>
    <property type="match status" value="1"/>
</dbReference>
<sequence length="254" mass="28627">MVRLWFILQQTVVVATPLTSSHDVGGCGSQSEPVEVAEAAFEMYQHISSLDLPQSIVVDTYIHVVAASNATEDGYISVELPPLGNKEHKMKVFNDDFTETGFSFVVKNIDWTINPKWARHDTEMAINREMAKKLRKGTYSALNLYYILSSTRFGGVCAFPVSPVPNDYSYDGCVQVYGTTPNVNDRFIGRVTSHEVGHWFIRTTRSRETAATARATTWTIRPNRTVRMMYTSVPLMNRILVLSLQDTAVYTRLD</sequence>
<dbReference type="HOGENOM" id="CLU_1094937_0_0_1"/>
<evidence type="ECO:0000313" key="4">
    <source>
        <dbReference type="Proteomes" id="UP000039046"/>
    </source>
</evidence>
<dbReference type="STRING" id="1531966.A0A0A1THS6"/>
<evidence type="ECO:0000256" key="1">
    <source>
        <dbReference type="ARBA" id="ARBA00008721"/>
    </source>
</evidence>
<keyword evidence="2" id="KW-0732">Signal</keyword>
<dbReference type="OrthoDB" id="536211at2759"/>
<reference evidence="3 4" key="1">
    <citation type="journal article" date="2015" name="Genome Announc.">
        <title>Draft Genome Sequence and Gene Annotation of the Entomopathogenic Fungus Verticillium hemipterigenum.</title>
        <authorList>
            <person name="Horn F."/>
            <person name="Habel A."/>
            <person name="Scharf D.H."/>
            <person name="Dworschak J."/>
            <person name="Brakhage A.A."/>
            <person name="Guthke R."/>
            <person name="Hertweck C."/>
            <person name="Linde J."/>
        </authorList>
    </citation>
    <scope>NUCLEOTIDE SEQUENCE [LARGE SCALE GENOMIC DNA]</scope>
</reference>
<dbReference type="SUPFAM" id="SSF55486">
    <property type="entry name" value="Metalloproteases ('zincins'), catalytic domain"/>
    <property type="match status" value="1"/>
</dbReference>
<dbReference type="AlphaFoldDB" id="A0A0A1THS6"/>
<protein>
    <recommendedName>
        <fullName evidence="5">Peptidase M43 pregnancy-associated plasma-A domain-containing protein</fullName>
    </recommendedName>
</protein>
<feature type="chain" id="PRO_5012475167" description="Peptidase M43 pregnancy-associated plasma-A domain-containing protein" evidence="2">
    <location>
        <begin position="16"/>
        <end position="254"/>
    </location>
</feature>
<name>A0A0A1THS6_9HYPO</name>
<dbReference type="Gene3D" id="3.40.390.10">
    <property type="entry name" value="Collagenase (Catalytic Domain)"/>
    <property type="match status" value="1"/>
</dbReference>
<keyword evidence="4" id="KW-1185">Reference proteome</keyword>
<dbReference type="PANTHER" id="PTHR47466">
    <property type="match status" value="1"/>
</dbReference>